<dbReference type="InterPro" id="IPR050155">
    <property type="entry name" value="HAD-like_hydrolase_sf"/>
</dbReference>
<proteinExistence type="predicted"/>
<protein>
    <submittedName>
        <fullName evidence="1">HAD family hydrolase</fullName>
    </submittedName>
</protein>
<dbReference type="PANTHER" id="PTHR43434:SF1">
    <property type="entry name" value="PHOSPHOGLYCOLATE PHOSPHATASE"/>
    <property type="match status" value="1"/>
</dbReference>
<dbReference type="GO" id="GO:0006281">
    <property type="term" value="P:DNA repair"/>
    <property type="evidence" value="ECO:0007669"/>
    <property type="project" value="TreeGrafter"/>
</dbReference>
<sequence>MLQRYKRPLLIWDIDGTLLEPLGVGRQALNQAFHALYGISGGFDGLDFAGATDHHLWLQAADSARIPPEEASNFFAVYVRHLRQQLSRTPLQPLAGVASLIADLSMRGWPLRLGTGNIRLGAYAKLNAAGLAPYFPGGGFSEAGSTRADILQRAADSHLDRPVIVIGDTPRDVDAAHTAGFFCFGIATGRFDVAALQAAAADAVLESLAEPTPFFDQVWQFGQEKARE</sequence>
<comment type="caution">
    <text evidence="1">The sequence shown here is derived from an EMBL/GenBank/DDBJ whole genome shotgun (WGS) entry which is preliminary data.</text>
</comment>
<reference evidence="1 2" key="1">
    <citation type="submission" date="2020-04" db="EMBL/GenBank/DDBJ databases">
        <authorList>
            <person name="Zhang R."/>
            <person name="Schippers A."/>
        </authorList>
    </citation>
    <scope>NUCLEOTIDE SEQUENCE [LARGE SCALE GENOMIC DNA]</scope>
    <source>
        <strain evidence="1 2">DSM 109850</strain>
    </source>
</reference>
<gene>
    <name evidence="1" type="ORF">HIJ39_10755</name>
</gene>
<evidence type="ECO:0000313" key="1">
    <source>
        <dbReference type="EMBL" id="NMP22829.1"/>
    </source>
</evidence>
<accession>A0A7Y0L3U3</accession>
<dbReference type="Gene3D" id="1.10.150.240">
    <property type="entry name" value="Putative phosphatase, domain 2"/>
    <property type="match status" value="1"/>
</dbReference>
<dbReference type="RefSeq" id="WP_169099526.1">
    <property type="nucleotide sequence ID" value="NZ_JABBVZ010000032.1"/>
</dbReference>
<name>A0A7Y0L3U3_9FIRM</name>
<keyword evidence="2" id="KW-1185">Reference proteome</keyword>
<dbReference type="Gene3D" id="3.40.50.1000">
    <property type="entry name" value="HAD superfamily/HAD-like"/>
    <property type="match status" value="1"/>
</dbReference>
<dbReference type="Proteomes" id="UP000533476">
    <property type="component" value="Unassembled WGS sequence"/>
</dbReference>
<dbReference type="AlphaFoldDB" id="A0A7Y0L3U3"/>
<dbReference type="InterPro" id="IPR023214">
    <property type="entry name" value="HAD_sf"/>
</dbReference>
<dbReference type="EMBL" id="JABBVZ010000032">
    <property type="protein sequence ID" value="NMP22829.1"/>
    <property type="molecule type" value="Genomic_DNA"/>
</dbReference>
<dbReference type="SUPFAM" id="SSF56784">
    <property type="entry name" value="HAD-like"/>
    <property type="match status" value="1"/>
</dbReference>
<organism evidence="1 2">
    <name type="scientific">Sulfobacillus harzensis</name>
    <dbReference type="NCBI Taxonomy" id="2729629"/>
    <lineage>
        <taxon>Bacteria</taxon>
        <taxon>Bacillati</taxon>
        <taxon>Bacillota</taxon>
        <taxon>Clostridia</taxon>
        <taxon>Eubacteriales</taxon>
        <taxon>Clostridiales Family XVII. Incertae Sedis</taxon>
        <taxon>Sulfobacillus</taxon>
    </lineage>
</organism>
<evidence type="ECO:0000313" key="2">
    <source>
        <dbReference type="Proteomes" id="UP000533476"/>
    </source>
</evidence>
<dbReference type="Pfam" id="PF00702">
    <property type="entry name" value="Hydrolase"/>
    <property type="match status" value="1"/>
</dbReference>
<dbReference type="GO" id="GO:0008967">
    <property type="term" value="F:phosphoglycolate phosphatase activity"/>
    <property type="evidence" value="ECO:0007669"/>
    <property type="project" value="TreeGrafter"/>
</dbReference>
<dbReference type="SFLD" id="SFLDG01129">
    <property type="entry name" value="C1.5:_HAD__Beta-PGM__Phosphata"/>
    <property type="match status" value="1"/>
</dbReference>
<keyword evidence="1" id="KW-0378">Hydrolase</keyword>
<dbReference type="SFLD" id="SFLDS00003">
    <property type="entry name" value="Haloacid_Dehalogenase"/>
    <property type="match status" value="1"/>
</dbReference>
<dbReference type="PANTHER" id="PTHR43434">
    <property type="entry name" value="PHOSPHOGLYCOLATE PHOSPHATASE"/>
    <property type="match status" value="1"/>
</dbReference>
<dbReference type="InterPro" id="IPR036412">
    <property type="entry name" value="HAD-like_sf"/>
</dbReference>
<dbReference type="InterPro" id="IPR023198">
    <property type="entry name" value="PGP-like_dom2"/>
</dbReference>